<dbReference type="AlphaFoldDB" id="A0A538SUK5"/>
<feature type="compositionally biased region" description="Low complexity" evidence="2">
    <location>
        <begin position="22"/>
        <end position="34"/>
    </location>
</feature>
<evidence type="ECO:0000313" key="5">
    <source>
        <dbReference type="Proteomes" id="UP000317716"/>
    </source>
</evidence>
<reference evidence="4 5" key="1">
    <citation type="journal article" date="2019" name="Nat. Microbiol.">
        <title>Mediterranean grassland soil C-N compound turnover is dependent on rainfall and depth, and is mediated by genomically divergent microorganisms.</title>
        <authorList>
            <person name="Diamond S."/>
            <person name="Andeer P.F."/>
            <person name="Li Z."/>
            <person name="Crits-Christoph A."/>
            <person name="Burstein D."/>
            <person name="Anantharaman K."/>
            <person name="Lane K.R."/>
            <person name="Thomas B.C."/>
            <person name="Pan C."/>
            <person name="Northen T.R."/>
            <person name="Banfield J.F."/>
        </authorList>
    </citation>
    <scope>NUCLEOTIDE SEQUENCE [LARGE SCALE GENOMIC DNA]</scope>
    <source>
        <strain evidence="4">WS_2</strain>
    </source>
</reference>
<proteinExistence type="predicted"/>
<evidence type="ECO:0000256" key="1">
    <source>
        <dbReference type="ARBA" id="ARBA00022729"/>
    </source>
</evidence>
<accession>A0A538SUK5</accession>
<organism evidence="4 5">
    <name type="scientific">Eiseniibacteriota bacterium</name>
    <dbReference type="NCBI Taxonomy" id="2212470"/>
    <lineage>
        <taxon>Bacteria</taxon>
        <taxon>Candidatus Eiseniibacteriota</taxon>
    </lineage>
</organism>
<dbReference type="InterPro" id="IPR032812">
    <property type="entry name" value="SbsA_Ig"/>
</dbReference>
<name>A0A538SUK5_UNCEI</name>
<comment type="caution">
    <text evidence="4">The sequence shown here is derived from an EMBL/GenBank/DDBJ whole genome shotgun (WGS) entry which is preliminary data.</text>
</comment>
<dbReference type="Gene3D" id="2.60.40.1220">
    <property type="match status" value="1"/>
</dbReference>
<gene>
    <name evidence="4" type="ORF">E6K72_06945</name>
</gene>
<evidence type="ECO:0000256" key="2">
    <source>
        <dbReference type="SAM" id="MobiDB-lite"/>
    </source>
</evidence>
<evidence type="ECO:0000259" key="3">
    <source>
        <dbReference type="Pfam" id="PF13205"/>
    </source>
</evidence>
<sequence>MNSGGGAAAAGATRPAGERCISRPSASAPGASRAAVLRPGIAGRRSRPGEALLLLALICPLASCAKRGPPSGGPPDLEPPRVVSTFPDSGAARVPRDARISITFSEGMEPRSTNESVSLAPPVEILRQRWSGRTLTLELAQPLAPSHTYTLIIGGQAHDRHGNAFGAGATVVFSTADTFPAGVIAGRVDARGFEARGTSLWCYDVGRGHAPDSTARDFDAIGFADAKGSFRVEGLTVPGRYRLWAFADLDGNRSYEPSRDILDPVDTTFALDPGHPHVEGLTLRVINPRAPARVKGAVLDTLGDTQGVVRVFAVSEADTTKRIVTDVENEGGFHLELEPGLWWLRAYRDRDKNRLWNRGEEPASEVLGIRVQPADDIKDVVLVLQRPRGVP</sequence>
<dbReference type="Pfam" id="PF13205">
    <property type="entry name" value="Big_5"/>
    <property type="match status" value="1"/>
</dbReference>
<feature type="domain" description="SbsA Ig-like" evidence="3">
    <location>
        <begin position="78"/>
        <end position="175"/>
    </location>
</feature>
<dbReference type="EMBL" id="VBOS01000233">
    <property type="protein sequence ID" value="TMQ55072.1"/>
    <property type="molecule type" value="Genomic_DNA"/>
</dbReference>
<protein>
    <recommendedName>
        <fullName evidence="3">SbsA Ig-like domain-containing protein</fullName>
    </recommendedName>
</protein>
<dbReference type="InterPro" id="IPR014755">
    <property type="entry name" value="Cu-Rt/internalin_Ig-like"/>
</dbReference>
<keyword evidence="1" id="KW-0732">Signal</keyword>
<feature type="region of interest" description="Disordered" evidence="2">
    <location>
        <begin position="1"/>
        <end position="34"/>
    </location>
</feature>
<evidence type="ECO:0000313" key="4">
    <source>
        <dbReference type="EMBL" id="TMQ55072.1"/>
    </source>
</evidence>
<dbReference type="Proteomes" id="UP000317716">
    <property type="component" value="Unassembled WGS sequence"/>
</dbReference>